<proteinExistence type="predicted"/>
<dbReference type="OrthoDB" id="128043at2"/>
<keyword evidence="1" id="KW-0812">Transmembrane</keyword>
<keyword evidence="1" id="KW-0472">Membrane</keyword>
<sequence length="536" mass="58309">MVFMKYLFYLFVGLLFPLLSLAHVGSSGVVFEGVAGKYPVQVFVQPPDVIPGTAKVFVLVGMGRVEHISLKPIYFSAGDEGSPQADPALPVGSEPGQFEGSVWFMETGSASVQVTIEGSLGKGIVVVPIVAISTATRQMPAVTGWVLVGLGALLVGLMTTIFGASLSDSLLMPGQSDTKTSRRRRVTGSVLGATFCFGILFIGNNWWKARADQYRDFLYKPYRANSSVTTQAGQPVLTLRIDSTSQHRRSLSYLVPDHGKLMHLFLVRQGSMDAFAHLHPNRVDSLTFQAALPDLPAGKYLLYADMVRYQGFSYTVTDTLDIPALPRSTSKTLVADPEDTYAVTSSVTTQQPLLGDRAITVCGKPGVRTKLQDGSTIVWEAQPNQTFQTGKVYSLNFSILTPEGKPAVLQPYLGMMGHAAVFKNDGQVYIHLHPTGTFSNASQQILENRIAETERKAPNPSSPQVFRDSVDQVLAKLATLPEAARDAALMPGMKHEGHTNHLSIPYAFPQSGAYRIWVQVKRDNRVLTGVFDAKVL</sequence>
<dbReference type="AlphaFoldDB" id="A0A2S7IPE9"/>
<comment type="caution">
    <text evidence="2">The sequence shown here is derived from an EMBL/GenBank/DDBJ whole genome shotgun (WGS) entry which is preliminary data.</text>
</comment>
<accession>A0A2S7IPE9</accession>
<dbReference type="EMBL" id="PTRA01000001">
    <property type="protein sequence ID" value="PQA59603.1"/>
    <property type="molecule type" value="Genomic_DNA"/>
</dbReference>
<keyword evidence="3" id="KW-1185">Reference proteome</keyword>
<reference evidence="3" key="1">
    <citation type="submission" date="2018-02" db="EMBL/GenBank/DDBJ databases">
        <title>Genome sequencing of Solimonas sp. HR-BB.</title>
        <authorList>
            <person name="Lee Y."/>
            <person name="Jeon C.O."/>
        </authorList>
    </citation>
    <scope>NUCLEOTIDE SEQUENCE [LARGE SCALE GENOMIC DNA]</scope>
    <source>
        <strain evidence="3">HR-U</strain>
    </source>
</reference>
<evidence type="ECO:0000313" key="3">
    <source>
        <dbReference type="Proteomes" id="UP000239590"/>
    </source>
</evidence>
<organism evidence="2 3">
    <name type="scientific">Siphonobacter curvatus</name>
    <dbReference type="NCBI Taxonomy" id="2094562"/>
    <lineage>
        <taxon>Bacteria</taxon>
        <taxon>Pseudomonadati</taxon>
        <taxon>Bacteroidota</taxon>
        <taxon>Cytophagia</taxon>
        <taxon>Cytophagales</taxon>
        <taxon>Cytophagaceae</taxon>
        <taxon>Siphonobacter</taxon>
    </lineage>
</organism>
<gene>
    <name evidence="2" type="ORF">C5O19_08175</name>
</gene>
<feature type="transmembrane region" description="Helical" evidence="1">
    <location>
        <begin position="186"/>
        <end position="207"/>
    </location>
</feature>
<protein>
    <submittedName>
        <fullName evidence="2">Uncharacterized protein</fullName>
    </submittedName>
</protein>
<evidence type="ECO:0000256" key="1">
    <source>
        <dbReference type="SAM" id="Phobius"/>
    </source>
</evidence>
<name>A0A2S7IPE9_9BACT</name>
<keyword evidence="1" id="KW-1133">Transmembrane helix</keyword>
<evidence type="ECO:0000313" key="2">
    <source>
        <dbReference type="EMBL" id="PQA59603.1"/>
    </source>
</evidence>
<dbReference type="Proteomes" id="UP000239590">
    <property type="component" value="Unassembled WGS sequence"/>
</dbReference>
<feature type="transmembrane region" description="Helical" evidence="1">
    <location>
        <begin position="142"/>
        <end position="166"/>
    </location>
</feature>